<evidence type="ECO:0000313" key="1">
    <source>
        <dbReference type="EMBL" id="MCX2938477.1"/>
    </source>
</evidence>
<organism evidence="1 2">
    <name type="scientific">Mycobacterium pinniadriaticum</name>
    <dbReference type="NCBI Taxonomy" id="2994102"/>
    <lineage>
        <taxon>Bacteria</taxon>
        <taxon>Bacillati</taxon>
        <taxon>Actinomycetota</taxon>
        <taxon>Actinomycetes</taxon>
        <taxon>Mycobacteriales</taxon>
        <taxon>Mycobacteriaceae</taxon>
        <taxon>Mycobacterium</taxon>
    </lineage>
</organism>
<dbReference type="EMBL" id="JAPJDO010000014">
    <property type="protein sequence ID" value="MCX2938477.1"/>
    <property type="molecule type" value="Genomic_DNA"/>
</dbReference>
<reference evidence="1 2" key="1">
    <citation type="submission" date="2022-11" db="EMBL/GenBank/DDBJ databases">
        <title>Mycobacterium sp. nov.</title>
        <authorList>
            <person name="Papic B."/>
            <person name="Spicic S."/>
            <person name="Duvnjak S."/>
        </authorList>
    </citation>
    <scope>NUCLEOTIDE SEQUENCE [LARGE SCALE GENOMIC DNA]</scope>
    <source>
        <strain evidence="1 2">CVI_P4</strain>
    </source>
</reference>
<sequence length="115" mass="11670">MSASDVVTEVSLSDVVAVVAGTRAERPVPELAVVVTEVSVASAATVVVAVTLLAAAGDTLRELTFPPDEETALLRAECAVVFFAVAESLAVEDAELLSEPLEDALPAPDPAPVSA</sequence>
<protein>
    <submittedName>
        <fullName evidence="1">Uncharacterized protein</fullName>
    </submittedName>
</protein>
<dbReference type="Proteomes" id="UP001300745">
    <property type="component" value="Unassembled WGS sequence"/>
</dbReference>
<gene>
    <name evidence="1" type="ORF">ORI27_17380</name>
</gene>
<proteinExistence type="predicted"/>
<keyword evidence="2" id="KW-1185">Reference proteome</keyword>
<evidence type="ECO:0000313" key="2">
    <source>
        <dbReference type="Proteomes" id="UP001300745"/>
    </source>
</evidence>
<comment type="caution">
    <text evidence="1">The sequence shown here is derived from an EMBL/GenBank/DDBJ whole genome shotgun (WGS) entry which is preliminary data.</text>
</comment>
<dbReference type="RefSeq" id="WP_265998215.1">
    <property type="nucleotide sequence ID" value="NZ_JAPJDN010000014.1"/>
</dbReference>
<accession>A0ABT3SG35</accession>
<name>A0ABT3SG35_9MYCO</name>